<dbReference type="GO" id="GO:0016787">
    <property type="term" value="F:hydrolase activity"/>
    <property type="evidence" value="ECO:0007669"/>
    <property type="project" value="UniProtKB-KW"/>
</dbReference>
<evidence type="ECO:0000313" key="7">
    <source>
        <dbReference type="Proteomes" id="UP000006039"/>
    </source>
</evidence>
<dbReference type="PANTHER" id="PTHR46640">
    <property type="entry name" value="TRIACYLGLYCEROL LIPASE, PUTATIVE (AFU_ORTHOLOGUE AFUA_6G06510)-RELATED"/>
    <property type="match status" value="1"/>
</dbReference>
<dbReference type="InterPro" id="IPR029058">
    <property type="entry name" value="AB_hydrolase_fold"/>
</dbReference>
<evidence type="ECO:0000259" key="4">
    <source>
        <dbReference type="Pfam" id="PF01764"/>
    </source>
</evidence>
<feature type="region of interest" description="Disordered" evidence="3">
    <location>
        <begin position="56"/>
        <end position="75"/>
    </location>
</feature>
<evidence type="ECO:0000313" key="5">
    <source>
        <dbReference type="EMBL" id="EJT78128.1"/>
    </source>
</evidence>
<dbReference type="CDD" id="cd00519">
    <property type="entry name" value="Lipase_3"/>
    <property type="match status" value="1"/>
</dbReference>
<dbReference type="eggNOG" id="KOG4569">
    <property type="taxonomic scope" value="Eukaryota"/>
</dbReference>
<dbReference type="STRING" id="644352.J3NPM3"/>
<keyword evidence="2" id="KW-0378">Hydrolase</keyword>
<organism evidence="5">
    <name type="scientific">Gaeumannomyces tritici (strain R3-111a-1)</name>
    <name type="common">Wheat and barley take-all root rot fungus</name>
    <name type="synonym">Gaeumannomyces graminis var. tritici</name>
    <dbReference type="NCBI Taxonomy" id="644352"/>
    <lineage>
        <taxon>Eukaryota</taxon>
        <taxon>Fungi</taxon>
        <taxon>Dikarya</taxon>
        <taxon>Ascomycota</taxon>
        <taxon>Pezizomycotina</taxon>
        <taxon>Sordariomycetes</taxon>
        <taxon>Sordariomycetidae</taxon>
        <taxon>Magnaporthales</taxon>
        <taxon>Magnaporthaceae</taxon>
        <taxon>Gaeumannomyces</taxon>
    </lineage>
</organism>
<evidence type="ECO:0000256" key="2">
    <source>
        <dbReference type="ARBA" id="ARBA00022801"/>
    </source>
</evidence>
<dbReference type="AlphaFoldDB" id="J3NPM3"/>
<evidence type="ECO:0000256" key="3">
    <source>
        <dbReference type="SAM" id="MobiDB-lite"/>
    </source>
</evidence>
<dbReference type="EnsemblFungi" id="EJT78128">
    <property type="protein sequence ID" value="EJT78128"/>
    <property type="gene ID" value="GGTG_03230"/>
</dbReference>
<dbReference type="PANTHER" id="PTHR46640:SF1">
    <property type="entry name" value="FUNGAL LIPASE-LIKE DOMAIN-CONTAINING PROTEIN-RELATED"/>
    <property type="match status" value="1"/>
</dbReference>
<feature type="compositionally biased region" description="Basic residues" evidence="3">
    <location>
        <begin position="58"/>
        <end position="73"/>
    </location>
</feature>
<dbReference type="InterPro" id="IPR002921">
    <property type="entry name" value="Fungal_lipase-type"/>
</dbReference>
<dbReference type="RefSeq" id="XP_009219273.1">
    <property type="nucleotide sequence ID" value="XM_009221009.1"/>
</dbReference>
<reference evidence="6" key="4">
    <citation type="journal article" date="2015" name="G3 (Bethesda)">
        <title>Genome sequences of three phytopathogenic species of the Magnaporthaceae family of fungi.</title>
        <authorList>
            <person name="Okagaki L.H."/>
            <person name="Nunes C.C."/>
            <person name="Sailsbery J."/>
            <person name="Clay B."/>
            <person name="Brown D."/>
            <person name="John T."/>
            <person name="Oh Y."/>
            <person name="Young N."/>
            <person name="Fitzgerald M."/>
            <person name="Haas B.J."/>
            <person name="Zeng Q."/>
            <person name="Young S."/>
            <person name="Adiconis X."/>
            <person name="Fan L."/>
            <person name="Levin J.Z."/>
            <person name="Mitchell T.K."/>
            <person name="Okubara P.A."/>
            <person name="Farman M.L."/>
            <person name="Kohn L.M."/>
            <person name="Birren B."/>
            <person name="Ma L.-J."/>
            <person name="Dean R.A."/>
        </authorList>
    </citation>
    <scope>NUCLEOTIDE SEQUENCE</scope>
    <source>
        <strain evidence="6">R3-111a-1</strain>
    </source>
</reference>
<sequence length="391" mass="42786">MSPSAPDVEQPPSWDSTTFAVLQGLPSLVVPLFLASAFLRVSHSLSLALAQVSTRSTRQTKRSYPQHKQKSPSKMRSSFFATVLAALALPRGLLAAPSLGENFGDERLSLVARQNGKATQKDLDDIKYFVQFAASAYCNNRKSQVGSKVTCANNACVTVQRNDVINFAHIDTDINANMDGAIYVDRTNRLIVLSYMGSKSASSYLLELDFTVAEVPDLCQNCKISYGLNLVWVQTQRSIVDSINRARQQFPGFRVAAAGHSGGGGLVSIATSYLRGKHGIPVDLYTYGSPRVGNEAWAQFVTDQAPRLGANYRVTHYNDPIAAIPPAWIDNMSHISPEFWLSRKDAETPDYPLSEVTVCNGVRTKDCRASKGVTLSTSAHSYYFQRVTGCK</sequence>
<keyword evidence="1" id="KW-0732">Signal</keyword>
<reference evidence="6" key="5">
    <citation type="submission" date="2018-04" db="UniProtKB">
        <authorList>
            <consortium name="EnsemblFungi"/>
        </authorList>
    </citation>
    <scope>IDENTIFICATION</scope>
    <source>
        <strain evidence="6">R3-111a-1</strain>
    </source>
</reference>
<dbReference type="SUPFAM" id="SSF53474">
    <property type="entry name" value="alpha/beta-Hydrolases"/>
    <property type="match status" value="1"/>
</dbReference>
<dbReference type="GO" id="GO:0006629">
    <property type="term" value="P:lipid metabolic process"/>
    <property type="evidence" value="ECO:0007669"/>
    <property type="project" value="InterPro"/>
</dbReference>
<dbReference type="InterPro" id="IPR051299">
    <property type="entry name" value="AB_hydrolase_lip/est"/>
</dbReference>
<name>J3NPM3_GAET3</name>
<dbReference type="Gene3D" id="3.40.50.1820">
    <property type="entry name" value="alpha/beta hydrolase"/>
    <property type="match status" value="1"/>
</dbReference>
<dbReference type="EMBL" id="GL385396">
    <property type="protein sequence ID" value="EJT78128.1"/>
    <property type="molecule type" value="Genomic_DNA"/>
</dbReference>
<dbReference type="OrthoDB" id="426718at2759"/>
<proteinExistence type="predicted"/>
<accession>J3NPM3</accession>
<evidence type="ECO:0000313" key="6">
    <source>
        <dbReference type="EnsemblFungi" id="EJT78128"/>
    </source>
</evidence>
<reference evidence="7" key="1">
    <citation type="submission" date="2010-07" db="EMBL/GenBank/DDBJ databases">
        <title>The genome sequence of Gaeumannomyces graminis var. tritici strain R3-111a-1.</title>
        <authorList>
            <consortium name="The Broad Institute Genome Sequencing Platform"/>
            <person name="Ma L.-J."/>
            <person name="Dead R."/>
            <person name="Young S."/>
            <person name="Zeng Q."/>
            <person name="Koehrsen M."/>
            <person name="Alvarado L."/>
            <person name="Berlin A."/>
            <person name="Chapman S.B."/>
            <person name="Chen Z."/>
            <person name="Freedman E."/>
            <person name="Gellesch M."/>
            <person name="Goldberg J."/>
            <person name="Griggs A."/>
            <person name="Gujja S."/>
            <person name="Heilman E.R."/>
            <person name="Heiman D."/>
            <person name="Hepburn T."/>
            <person name="Howarth C."/>
            <person name="Jen D."/>
            <person name="Larson L."/>
            <person name="Mehta T."/>
            <person name="Neiman D."/>
            <person name="Pearson M."/>
            <person name="Roberts A."/>
            <person name="Saif S."/>
            <person name="Shea T."/>
            <person name="Shenoy N."/>
            <person name="Sisk P."/>
            <person name="Stolte C."/>
            <person name="Sykes S."/>
            <person name="Walk T."/>
            <person name="White J."/>
            <person name="Yandava C."/>
            <person name="Haas B."/>
            <person name="Nusbaum C."/>
            <person name="Birren B."/>
        </authorList>
    </citation>
    <scope>NUCLEOTIDE SEQUENCE [LARGE SCALE GENOMIC DNA]</scope>
    <source>
        <strain evidence="7">R3-111a-1</strain>
    </source>
</reference>
<dbReference type="GeneID" id="20343688"/>
<dbReference type="HOGENOM" id="CLU_032957_1_0_1"/>
<reference evidence="5" key="2">
    <citation type="submission" date="2010-07" db="EMBL/GenBank/DDBJ databases">
        <authorList>
            <consortium name="The Broad Institute Genome Sequencing Platform"/>
            <consortium name="Broad Institute Genome Sequencing Center for Infectious Disease"/>
            <person name="Ma L.-J."/>
            <person name="Dead R."/>
            <person name="Young S."/>
            <person name="Zeng Q."/>
            <person name="Koehrsen M."/>
            <person name="Alvarado L."/>
            <person name="Berlin A."/>
            <person name="Chapman S.B."/>
            <person name="Chen Z."/>
            <person name="Freedman E."/>
            <person name="Gellesch M."/>
            <person name="Goldberg J."/>
            <person name="Griggs A."/>
            <person name="Gujja S."/>
            <person name="Heilman E.R."/>
            <person name="Heiman D."/>
            <person name="Hepburn T."/>
            <person name="Howarth C."/>
            <person name="Jen D."/>
            <person name="Larson L."/>
            <person name="Mehta T."/>
            <person name="Neiman D."/>
            <person name="Pearson M."/>
            <person name="Roberts A."/>
            <person name="Saif S."/>
            <person name="Shea T."/>
            <person name="Shenoy N."/>
            <person name="Sisk P."/>
            <person name="Stolte C."/>
            <person name="Sykes S."/>
            <person name="Walk T."/>
            <person name="White J."/>
            <person name="Yandava C."/>
            <person name="Haas B."/>
            <person name="Nusbaum C."/>
            <person name="Birren B."/>
        </authorList>
    </citation>
    <scope>NUCLEOTIDE SEQUENCE</scope>
    <source>
        <strain evidence="5">R3-111a-1</strain>
    </source>
</reference>
<feature type="domain" description="Fungal lipase-type" evidence="4">
    <location>
        <begin position="192"/>
        <end position="326"/>
    </location>
</feature>
<evidence type="ECO:0000256" key="1">
    <source>
        <dbReference type="ARBA" id="ARBA00022729"/>
    </source>
</evidence>
<gene>
    <name evidence="6" type="primary">20343688</name>
    <name evidence="5" type="ORF">GGTG_03230</name>
</gene>
<dbReference type="Pfam" id="PF01764">
    <property type="entry name" value="Lipase_3"/>
    <property type="match status" value="1"/>
</dbReference>
<reference evidence="5" key="3">
    <citation type="submission" date="2010-09" db="EMBL/GenBank/DDBJ databases">
        <title>Annotation of Gaeumannomyces graminis var. tritici R3-111a-1.</title>
        <authorList>
            <consortium name="The Broad Institute Genome Sequencing Platform"/>
            <person name="Ma L.-J."/>
            <person name="Dead R."/>
            <person name="Young S.K."/>
            <person name="Zeng Q."/>
            <person name="Gargeya S."/>
            <person name="Fitzgerald M."/>
            <person name="Haas B."/>
            <person name="Abouelleil A."/>
            <person name="Alvarado L."/>
            <person name="Arachchi H.M."/>
            <person name="Berlin A."/>
            <person name="Brown A."/>
            <person name="Chapman S.B."/>
            <person name="Chen Z."/>
            <person name="Dunbar C."/>
            <person name="Freedman E."/>
            <person name="Gearin G."/>
            <person name="Gellesch M."/>
            <person name="Goldberg J."/>
            <person name="Griggs A."/>
            <person name="Gujja S."/>
            <person name="Heiman D."/>
            <person name="Howarth C."/>
            <person name="Larson L."/>
            <person name="Lui A."/>
            <person name="MacDonald P.J.P."/>
            <person name="Mehta T."/>
            <person name="Montmayeur A."/>
            <person name="Murphy C."/>
            <person name="Neiman D."/>
            <person name="Pearson M."/>
            <person name="Priest M."/>
            <person name="Roberts A."/>
            <person name="Saif S."/>
            <person name="Shea T."/>
            <person name="Shenoy N."/>
            <person name="Sisk P."/>
            <person name="Stolte C."/>
            <person name="Sykes S."/>
            <person name="Yandava C."/>
            <person name="Wortman J."/>
            <person name="Nusbaum C."/>
            <person name="Birren B."/>
        </authorList>
    </citation>
    <scope>NUCLEOTIDE SEQUENCE</scope>
    <source>
        <strain evidence="5">R3-111a-1</strain>
    </source>
</reference>
<dbReference type="Proteomes" id="UP000006039">
    <property type="component" value="Unassembled WGS sequence"/>
</dbReference>
<dbReference type="FunCoup" id="J3NPM3">
    <property type="interactions" value="8"/>
</dbReference>
<keyword evidence="7" id="KW-1185">Reference proteome</keyword>
<protein>
    <recommendedName>
        <fullName evidence="4">Fungal lipase-type domain-containing protein</fullName>
    </recommendedName>
</protein>
<dbReference type="VEuPathDB" id="FungiDB:GGTG_03230"/>